<dbReference type="PANTHER" id="PTHR23513:SF11">
    <property type="entry name" value="STAPHYLOFERRIN A TRANSPORTER"/>
    <property type="match status" value="1"/>
</dbReference>
<feature type="transmembrane region" description="Helical" evidence="7">
    <location>
        <begin position="318"/>
        <end position="338"/>
    </location>
</feature>
<proteinExistence type="predicted"/>
<feature type="transmembrane region" description="Helical" evidence="7">
    <location>
        <begin position="344"/>
        <end position="370"/>
    </location>
</feature>
<dbReference type="EMBL" id="JAAIII010000006">
    <property type="protein sequence ID" value="NMM94737.1"/>
    <property type="molecule type" value="Genomic_DNA"/>
</dbReference>
<dbReference type="InterPro" id="IPR011701">
    <property type="entry name" value="MFS"/>
</dbReference>
<evidence type="ECO:0000256" key="2">
    <source>
        <dbReference type="ARBA" id="ARBA00022475"/>
    </source>
</evidence>
<dbReference type="PANTHER" id="PTHR23513">
    <property type="entry name" value="INTEGRAL MEMBRANE EFFLUX PROTEIN-RELATED"/>
    <property type="match status" value="1"/>
</dbReference>
<keyword evidence="9" id="KW-1185">Reference proteome</keyword>
<evidence type="ECO:0000256" key="7">
    <source>
        <dbReference type="SAM" id="Phobius"/>
    </source>
</evidence>
<dbReference type="Proteomes" id="UP000532194">
    <property type="component" value="Unassembled WGS sequence"/>
</dbReference>
<evidence type="ECO:0000256" key="3">
    <source>
        <dbReference type="ARBA" id="ARBA00022692"/>
    </source>
</evidence>
<comment type="caution">
    <text evidence="8">The sequence shown here is derived from an EMBL/GenBank/DDBJ whole genome shotgun (WGS) entry which is preliminary data.</text>
</comment>
<evidence type="ECO:0000256" key="4">
    <source>
        <dbReference type="ARBA" id="ARBA00022989"/>
    </source>
</evidence>
<evidence type="ECO:0000256" key="1">
    <source>
        <dbReference type="ARBA" id="ARBA00004651"/>
    </source>
</evidence>
<dbReference type="Pfam" id="PF07690">
    <property type="entry name" value="MFS_1"/>
    <property type="match status" value="1"/>
</dbReference>
<keyword evidence="3 7" id="KW-0812">Transmembrane</keyword>
<dbReference type="RefSeq" id="WP_169172756.1">
    <property type="nucleotide sequence ID" value="NZ_JAAIII010000006.1"/>
</dbReference>
<dbReference type="AlphaFoldDB" id="A0A7Y0EQU4"/>
<feature type="transmembrane region" description="Helical" evidence="7">
    <location>
        <begin position="108"/>
        <end position="126"/>
    </location>
</feature>
<keyword evidence="4 7" id="KW-1133">Transmembrane helix</keyword>
<feature type="transmembrane region" description="Helical" evidence="7">
    <location>
        <begin position="291"/>
        <end position="311"/>
    </location>
</feature>
<dbReference type="GO" id="GO:0022857">
    <property type="term" value="F:transmembrane transporter activity"/>
    <property type="evidence" value="ECO:0007669"/>
    <property type="project" value="InterPro"/>
</dbReference>
<dbReference type="Gene3D" id="1.20.1250.20">
    <property type="entry name" value="MFS general substrate transporter like domains"/>
    <property type="match status" value="1"/>
</dbReference>
<accession>A0A7Y0EQU4</accession>
<sequence length="450" mass="46509">MSCASVRPTYANLLRTTDYGWWLGADTFGALSESIATFALPLIALSATGSPAIAAFVQAAGVAVQTVVGLAGGLLQDRCDRKLLMALWGGTGLTLFALAALMQHLGWLTAPTIVALALLMGVRGGLLQDASNTMLRGLVPDSALPKVLSMNDARDNTVSLLSGPISGLMMTISNACPLLASAVLSLMGMVSTAPIHRYWQRTDTHRTDSQRKASHPSNDDAANHTSTDAPAAAQTSAWKDAFSGLTWLLTNRFQRRLLLISAALVGASNAFLLVTVMHISASGTATVSAGLLNMVSAASMIVGALIAPTLIDRVPGGILIGVMFVAMGIGFTGAAFTPDASGKAAFVALAVVALPAANAVLGGFTTALVSEGNQGRVGAGSGLVQYGAYALFAAGSGSCMQLWGYAPTCVGLAATIALAAIAAITMRSLITLPTPQHWEEHIERWHLERH</sequence>
<evidence type="ECO:0000313" key="8">
    <source>
        <dbReference type="EMBL" id="NMM94737.1"/>
    </source>
</evidence>
<keyword evidence="5 7" id="KW-0472">Membrane</keyword>
<comment type="subcellular location">
    <subcellularLocation>
        <location evidence="1">Cell membrane</location>
        <topology evidence="1">Multi-pass membrane protein</topology>
    </subcellularLocation>
</comment>
<organism evidence="8 9">
    <name type="scientific">Bifidobacterium oedipodis</name>
    <dbReference type="NCBI Taxonomy" id="2675322"/>
    <lineage>
        <taxon>Bacteria</taxon>
        <taxon>Bacillati</taxon>
        <taxon>Actinomycetota</taxon>
        <taxon>Actinomycetes</taxon>
        <taxon>Bifidobacteriales</taxon>
        <taxon>Bifidobacteriaceae</taxon>
        <taxon>Bifidobacterium</taxon>
    </lineage>
</organism>
<feature type="region of interest" description="Disordered" evidence="6">
    <location>
        <begin position="202"/>
        <end position="230"/>
    </location>
</feature>
<dbReference type="GO" id="GO:0005886">
    <property type="term" value="C:plasma membrane"/>
    <property type="evidence" value="ECO:0007669"/>
    <property type="project" value="UniProtKB-SubCell"/>
</dbReference>
<reference evidence="8 9" key="1">
    <citation type="submission" date="2020-02" db="EMBL/GenBank/DDBJ databases">
        <title>Characterization of phylogenetic diversity of novel bifidobacterial species isolated in Czech ZOOs.</title>
        <authorList>
            <person name="Lugli G.A."/>
            <person name="Vera N.B."/>
            <person name="Ventura M."/>
        </authorList>
    </citation>
    <scope>NUCLEOTIDE SEQUENCE [LARGE SCALE GENOMIC DNA]</scope>
    <source>
        <strain evidence="8 9">DSM 109957</strain>
    </source>
</reference>
<feature type="transmembrane region" description="Helical" evidence="7">
    <location>
        <begin position="402"/>
        <end position="424"/>
    </location>
</feature>
<feature type="transmembrane region" description="Helical" evidence="7">
    <location>
        <begin position="257"/>
        <end position="279"/>
    </location>
</feature>
<name>A0A7Y0EQU4_9BIFI</name>
<evidence type="ECO:0000313" key="9">
    <source>
        <dbReference type="Proteomes" id="UP000532194"/>
    </source>
</evidence>
<feature type="transmembrane region" description="Helical" evidence="7">
    <location>
        <begin position="21"/>
        <end position="45"/>
    </location>
</feature>
<evidence type="ECO:0000256" key="6">
    <source>
        <dbReference type="SAM" id="MobiDB-lite"/>
    </source>
</evidence>
<feature type="compositionally biased region" description="Basic and acidic residues" evidence="6">
    <location>
        <begin position="202"/>
        <end position="222"/>
    </location>
</feature>
<feature type="transmembrane region" description="Helical" evidence="7">
    <location>
        <begin position="83"/>
        <end position="102"/>
    </location>
</feature>
<gene>
    <name evidence="8" type="ORF">G1C95_1925</name>
</gene>
<keyword evidence="2" id="KW-1003">Cell membrane</keyword>
<feature type="transmembrane region" description="Helical" evidence="7">
    <location>
        <begin position="377"/>
        <end position="396"/>
    </location>
</feature>
<protein>
    <submittedName>
        <fullName evidence="8">Transporter, major facilitator family protein</fullName>
    </submittedName>
</protein>
<evidence type="ECO:0000256" key="5">
    <source>
        <dbReference type="ARBA" id="ARBA00023136"/>
    </source>
</evidence>
<dbReference type="SUPFAM" id="SSF103473">
    <property type="entry name" value="MFS general substrate transporter"/>
    <property type="match status" value="1"/>
</dbReference>
<feature type="transmembrane region" description="Helical" evidence="7">
    <location>
        <begin position="51"/>
        <end position="71"/>
    </location>
</feature>
<dbReference type="InterPro" id="IPR036259">
    <property type="entry name" value="MFS_trans_sf"/>
</dbReference>